<keyword evidence="5 11" id="KW-0732">Signal</keyword>
<evidence type="ECO:0000259" key="12">
    <source>
        <dbReference type="Pfam" id="PF00593"/>
    </source>
</evidence>
<dbReference type="Gene3D" id="2.170.130.10">
    <property type="entry name" value="TonB-dependent receptor, plug domain"/>
    <property type="match status" value="1"/>
</dbReference>
<dbReference type="Proteomes" id="UP001337305">
    <property type="component" value="Unassembled WGS sequence"/>
</dbReference>
<gene>
    <name evidence="14" type="ORF">N1F79_11945</name>
</gene>
<evidence type="ECO:0000256" key="5">
    <source>
        <dbReference type="ARBA" id="ARBA00022729"/>
    </source>
</evidence>
<dbReference type="SUPFAM" id="SSF56935">
    <property type="entry name" value="Porins"/>
    <property type="match status" value="1"/>
</dbReference>
<dbReference type="InterPro" id="IPR037066">
    <property type="entry name" value="Plug_dom_sf"/>
</dbReference>
<dbReference type="PANTHER" id="PTHR30069:SF29">
    <property type="entry name" value="HEMOGLOBIN AND HEMOGLOBIN-HAPTOGLOBIN-BINDING PROTEIN 1-RELATED"/>
    <property type="match status" value="1"/>
</dbReference>
<keyword evidence="8 14" id="KW-0675">Receptor</keyword>
<comment type="subcellular location">
    <subcellularLocation>
        <location evidence="1">Cell outer membrane</location>
        <topology evidence="1">Multi-pass membrane protein</topology>
    </subcellularLocation>
</comment>
<feature type="domain" description="TonB-dependent receptor-like beta-barrel" evidence="12">
    <location>
        <begin position="298"/>
        <end position="765"/>
    </location>
</feature>
<dbReference type="InterPro" id="IPR036942">
    <property type="entry name" value="Beta-barrel_TonB_sf"/>
</dbReference>
<comment type="similarity">
    <text evidence="10">Belongs to the TonB-dependent receptor family.</text>
</comment>
<keyword evidence="6 10" id="KW-0798">TonB box</keyword>
<evidence type="ECO:0000256" key="1">
    <source>
        <dbReference type="ARBA" id="ARBA00004571"/>
    </source>
</evidence>
<dbReference type="EMBL" id="JAODOP010000004">
    <property type="protein sequence ID" value="MEF3833845.1"/>
    <property type="molecule type" value="Genomic_DNA"/>
</dbReference>
<dbReference type="Gene3D" id="2.60.40.1120">
    <property type="entry name" value="Carboxypeptidase-like, regulatory domain"/>
    <property type="match status" value="1"/>
</dbReference>
<comment type="caution">
    <text evidence="14">The sequence shown here is derived from an EMBL/GenBank/DDBJ whole genome shotgun (WGS) entry which is preliminary data.</text>
</comment>
<accession>A0ABU7XT28</accession>
<keyword evidence="3" id="KW-1134">Transmembrane beta strand</keyword>
<evidence type="ECO:0000259" key="13">
    <source>
        <dbReference type="Pfam" id="PF07715"/>
    </source>
</evidence>
<dbReference type="Gene3D" id="2.40.170.20">
    <property type="entry name" value="TonB-dependent receptor, beta-barrel domain"/>
    <property type="match status" value="1"/>
</dbReference>
<organism evidence="14 15">
    <name type="scientific">Flavivirga spongiicola</name>
    <dbReference type="NCBI Taxonomy" id="421621"/>
    <lineage>
        <taxon>Bacteria</taxon>
        <taxon>Pseudomonadati</taxon>
        <taxon>Bacteroidota</taxon>
        <taxon>Flavobacteriia</taxon>
        <taxon>Flavobacteriales</taxon>
        <taxon>Flavobacteriaceae</taxon>
        <taxon>Flavivirga</taxon>
    </lineage>
</organism>
<evidence type="ECO:0000313" key="15">
    <source>
        <dbReference type="Proteomes" id="UP001337305"/>
    </source>
</evidence>
<feature type="chain" id="PRO_5045098085" evidence="11">
    <location>
        <begin position="20"/>
        <end position="805"/>
    </location>
</feature>
<dbReference type="RefSeq" id="WP_303306184.1">
    <property type="nucleotide sequence ID" value="NZ_JAODOP010000004.1"/>
</dbReference>
<feature type="signal peptide" evidence="11">
    <location>
        <begin position="1"/>
        <end position="19"/>
    </location>
</feature>
<evidence type="ECO:0000256" key="3">
    <source>
        <dbReference type="ARBA" id="ARBA00022452"/>
    </source>
</evidence>
<evidence type="ECO:0000256" key="4">
    <source>
        <dbReference type="ARBA" id="ARBA00022692"/>
    </source>
</evidence>
<evidence type="ECO:0000256" key="10">
    <source>
        <dbReference type="RuleBase" id="RU003357"/>
    </source>
</evidence>
<keyword evidence="15" id="KW-1185">Reference proteome</keyword>
<keyword evidence="2" id="KW-0813">Transport</keyword>
<sequence length="805" mass="90962">MKHLFLSLFFFSTSYIVFAQDSQISGTIEDSETGETLLGATIYSKESEKGTVTNEYGFFSLTIPKGKQTLVVSYLGYQDFIQEINLSSPQKLKIQLKVDNSLLEEVVITTTTNTKSQTRSVIAGSVNLKPKDIKQIPALLGEPDITRSVLTQPGVSSVGEGTSGFNVRGGNIDQNLILLDEAPIYNSSHVWGFFSIFNADAVKDMQLYKGGIPARYGGRASSVLDIRQREGSNKQFKGEGGLGLLFSRLTLEGPIKKDKLSFLASGRRSYFDLFFPLIKSIKGNKVYFYDLNAKLSWNINENNKLFASGYFGADVMKLKFTEENDGDTQNTNSSNTNETIDFQWKNATATLRWNHIFSSKLFMNISGIYSRYNYALSSENSGGGPTGTTASNFTWKSAVENWIIKPDFTLYQNADTKIRFGVNSTLYRFTPAKVTGNEAGINTINFGTEKGLEIAPYVSYDRKWKAFSMNAGLRYSWFGNIGPYKVSFYDPSLPQTVSTITGSKTYKSNKVIKSYKGFEPRLALKYDLSDRKAIKLGYNRMFQYIHLISNTNAALPFDIWKPAGFHIKPLEVNQISAGYAYDTEDSQYNFSIDGYYKNFKNQVEYKNGADLFLNENLETQLLTSNGYSYGVELGAYKTKGKLTGNANYTYSVTKRKTTSSFASENLNNGNYYPSNYDRPHIFNLTTNYKLNKKWSAGAFFTYQTGRPTTYATGKFEIDGNQYFTYSDRNAYRLKDTHRLDLSFTYTPERNKGRKWQGSWVFGVYNAYARKNAFSVYSSLRNNQLKTFQYSVIGAPIPFITYNFKF</sequence>
<evidence type="ECO:0000256" key="9">
    <source>
        <dbReference type="ARBA" id="ARBA00023237"/>
    </source>
</evidence>
<name>A0ABU7XT28_9FLAO</name>
<proteinExistence type="inferred from homology"/>
<evidence type="ECO:0000256" key="2">
    <source>
        <dbReference type="ARBA" id="ARBA00022448"/>
    </source>
</evidence>
<dbReference type="InterPro" id="IPR008969">
    <property type="entry name" value="CarboxyPept-like_regulatory"/>
</dbReference>
<evidence type="ECO:0000256" key="6">
    <source>
        <dbReference type="ARBA" id="ARBA00023077"/>
    </source>
</evidence>
<dbReference type="InterPro" id="IPR039426">
    <property type="entry name" value="TonB-dep_rcpt-like"/>
</dbReference>
<dbReference type="Pfam" id="PF13715">
    <property type="entry name" value="CarbopepD_reg_2"/>
    <property type="match status" value="1"/>
</dbReference>
<keyword evidence="7 10" id="KW-0472">Membrane</keyword>
<protein>
    <submittedName>
        <fullName evidence="14">TonB-dependent receptor</fullName>
    </submittedName>
</protein>
<keyword evidence="4" id="KW-0812">Transmembrane</keyword>
<evidence type="ECO:0000313" key="14">
    <source>
        <dbReference type="EMBL" id="MEF3833845.1"/>
    </source>
</evidence>
<evidence type="ECO:0000256" key="8">
    <source>
        <dbReference type="ARBA" id="ARBA00023170"/>
    </source>
</evidence>
<dbReference type="SUPFAM" id="SSF49464">
    <property type="entry name" value="Carboxypeptidase regulatory domain-like"/>
    <property type="match status" value="1"/>
</dbReference>
<dbReference type="PANTHER" id="PTHR30069">
    <property type="entry name" value="TONB-DEPENDENT OUTER MEMBRANE RECEPTOR"/>
    <property type="match status" value="1"/>
</dbReference>
<evidence type="ECO:0000256" key="7">
    <source>
        <dbReference type="ARBA" id="ARBA00023136"/>
    </source>
</evidence>
<dbReference type="Pfam" id="PF00593">
    <property type="entry name" value="TonB_dep_Rec_b-barrel"/>
    <property type="match status" value="1"/>
</dbReference>
<dbReference type="Pfam" id="PF07715">
    <property type="entry name" value="Plug"/>
    <property type="match status" value="1"/>
</dbReference>
<reference evidence="14 15" key="1">
    <citation type="submission" date="2022-09" db="EMBL/GenBank/DDBJ databases">
        <title>Genome sequencing of Flavivirga sp. MEBiC05379.</title>
        <authorList>
            <person name="Oh H.-M."/>
            <person name="Kwon K.K."/>
            <person name="Park M.J."/>
            <person name="Yang S.-H."/>
        </authorList>
    </citation>
    <scope>NUCLEOTIDE SEQUENCE [LARGE SCALE GENOMIC DNA]</scope>
    <source>
        <strain evidence="14 15">MEBiC05379</strain>
    </source>
</reference>
<dbReference type="InterPro" id="IPR000531">
    <property type="entry name" value="Beta-barrel_TonB"/>
</dbReference>
<feature type="domain" description="TonB-dependent receptor plug" evidence="13">
    <location>
        <begin position="142"/>
        <end position="221"/>
    </location>
</feature>
<keyword evidence="9" id="KW-0998">Cell outer membrane</keyword>
<evidence type="ECO:0000256" key="11">
    <source>
        <dbReference type="SAM" id="SignalP"/>
    </source>
</evidence>
<dbReference type="InterPro" id="IPR012910">
    <property type="entry name" value="Plug_dom"/>
</dbReference>